<evidence type="ECO:0000256" key="7">
    <source>
        <dbReference type="RuleBase" id="RU363034"/>
    </source>
</evidence>
<evidence type="ECO:0000313" key="11">
    <source>
        <dbReference type="RefSeq" id="XP_022326654.1"/>
    </source>
</evidence>
<dbReference type="GO" id="GO:0005615">
    <property type="term" value="C:extracellular space"/>
    <property type="evidence" value="ECO:0007669"/>
    <property type="project" value="TreeGrafter"/>
</dbReference>
<dbReference type="KEGG" id="cvn:111126375"/>
<dbReference type="RefSeq" id="XP_022326654.1">
    <property type="nucleotide sequence ID" value="XM_022470946.1"/>
</dbReference>
<feature type="signal peptide" evidence="8">
    <location>
        <begin position="1"/>
        <end position="19"/>
    </location>
</feature>
<dbReference type="PROSITE" id="PS00135">
    <property type="entry name" value="TRYPSIN_SER"/>
    <property type="match status" value="1"/>
</dbReference>
<dbReference type="PANTHER" id="PTHR24264:SF65">
    <property type="entry name" value="SRCR DOMAIN-CONTAINING PROTEIN"/>
    <property type="match status" value="1"/>
</dbReference>
<keyword evidence="4 7" id="KW-0378">Hydrolase</keyword>
<dbReference type="GeneID" id="111126375"/>
<protein>
    <submittedName>
        <fullName evidence="11">Chymotrypsinogen B-like</fullName>
    </submittedName>
</protein>
<dbReference type="Pfam" id="PF00089">
    <property type="entry name" value="Trypsin"/>
    <property type="match status" value="1"/>
</dbReference>
<feature type="domain" description="Peptidase S1" evidence="9">
    <location>
        <begin position="42"/>
        <end position="274"/>
    </location>
</feature>
<evidence type="ECO:0000256" key="4">
    <source>
        <dbReference type="ARBA" id="ARBA00022801"/>
    </source>
</evidence>
<dbReference type="InterPro" id="IPR018114">
    <property type="entry name" value="TRYPSIN_HIS"/>
</dbReference>
<evidence type="ECO:0000256" key="2">
    <source>
        <dbReference type="ARBA" id="ARBA00022525"/>
    </source>
</evidence>
<dbReference type="Gene3D" id="2.40.10.10">
    <property type="entry name" value="Trypsin-like serine proteases"/>
    <property type="match status" value="1"/>
</dbReference>
<dbReference type="GO" id="GO:0004252">
    <property type="term" value="F:serine-type endopeptidase activity"/>
    <property type="evidence" value="ECO:0007669"/>
    <property type="project" value="InterPro"/>
</dbReference>
<evidence type="ECO:0000259" key="9">
    <source>
        <dbReference type="PROSITE" id="PS50240"/>
    </source>
</evidence>
<dbReference type="AlphaFoldDB" id="A0A8B8DGH3"/>
<keyword evidence="3 7" id="KW-0645">Protease</keyword>
<accession>A0A8B8DGH3</accession>
<gene>
    <name evidence="11" type="primary">LOC111126375</name>
</gene>
<evidence type="ECO:0000256" key="3">
    <source>
        <dbReference type="ARBA" id="ARBA00022670"/>
    </source>
</evidence>
<keyword evidence="8" id="KW-0732">Signal</keyword>
<dbReference type="PANTHER" id="PTHR24264">
    <property type="entry name" value="TRYPSIN-RELATED"/>
    <property type="match status" value="1"/>
</dbReference>
<dbReference type="InterPro" id="IPR050127">
    <property type="entry name" value="Serine_Proteases_S1"/>
</dbReference>
<dbReference type="InterPro" id="IPR001314">
    <property type="entry name" value="Peptidase_S1A"/>
</dbReference>
<dbReference type="InterPro" id="IPR043504">
    <property type="entry name" value="Peptidase_S1_PA_chymotrypsin"/>
</dbReference>
<keyword evidence="2" id="KW-0964">Secreted</keyword>
<dbReference type="PROSITE" id="PS00134">
    <property type="entry name" value="TRYPSIN_HIS"/>
    <property type="match status" value="1"/>
</dbReference>
<dbReference type="SMART" id="SM00020">
    <property type="entry name" value="Tryp_SPc"/>
    <property type="match status" value="1"/>
</dbReference>
<keyword evidence="5 7" id="KW-0720">Serine protease</keyword>
<name>A0A8B8DGH3_CRAVI</name>
<dbReference type="OrthoDB" id="10059102at2759"/>
<proteinExistence type="predicted"/>
<dbReference type="CDD" id="cd00190">
    <property type="entry name" value="Tryp_SPc"/>
    <property type="match status" value="1"/>
</dbReference>
<keyword evidence="10" id="KW-1185">Reference proteome</keyword>
<dbReference type="FunFam" id="2.40.10.10:FF:000166">
    <property type="entry name" value="Trypsin"/>
    <property type="match status" value="1"/>
</dbReference>
<dbReference type="InterPro" id="IPR033116">
    <property type="entry name" value="TRYPSIN_SER"/>
</dbReference>
<sequence length="274" mass="30039">MNNAVSLFGIFILFYGALGKHHPPEHPVPLLKSTTPPPRHRIIGGAVSSPHYWPFMVSLQTHGGFHFCGGVLVTTKWVLTAAHCLDGQNVQSMRVVLGEHSISVNAGTEQIRNLSSIHKNPFYNIQHSDFNFYLPNDAALLELSQPAVENYYVRTAMLPTKCHDFTGQDCVALGWGKTQDADHSDVLQETNLTVIATSLCSATWGSYVYYDSLCVISYGSTPCSGDSGGPLVCLDRSQYMVAGLSSWGDVDCGFHPSIYTKVSESLSWIHDITK</sequence>
<dbReference type="InterPro" id="IPR009003">
    <property type="entry name" value="Peptidase_S1_PA"/>
</dbReference>
<evidence type="ECO:0000256" key="6">
    <source>
        <dbReference type="ARBA" id="ARBA00023157"/>
    </source>
</evidence>
<evidence type="ECO:0000313" key="10">
    <source>
        <dbReference type="Proteomes" id="UP000694844"/>
    </source>
</evidence>
<organism evidence="10 11">
    <name type="scientific">Crassostrea virginica</name>
    <name type="common">Eastern oyster</name>
    <dbReference type="NCBI Taxonomy" id="6565"/>
    <lineage>
        <taxon>Eukaryota</taxon>
        <taxon>Metazoa</taxon>
        <taxon>Spiralia</taxon>
        <taxon>Lophotrochozoa</taxon>
        <taxon>Mollusca</taxon>
        <taxon>Bivalvia</taxon>
        <taxon>Autobranchia</taxon>
        <taxon>Pteriomorphia</taxon>
        <taxon>Ostreida</taxon>
        <taxon>Ostreoidea</taxon>
        <taxon>Ostreidae</taxon>
        <taxon>Crassostrea</taxon>
    </lineage>
</organism>
<keyword evidence="6" id="KW-1015">Disulfide bond</keyword>
<dbReference type="PROSITE" id="PS50240">
    <property type="entry name" value="TRYPSIN_DOM"/>
    <property type="match status" value="1"/>
</dbReference>
<evidence type="ECO:0000256" key="8">
    <source>
        <dbReference type="SAM" id="SignalP"/>
    </source>
</evidence>
<evidence type="ECO:0000256" key="5">
    <source>
        <dbReference type="ARBA" id="ARBA00022825"/>
    </source>
</evidence>
<reference evidence="11" key="1">
    <citation type="submission" date="2025-08" db="UniProtKB">
        <authorList>
            <consortium name="RefSeq"/>
        </authorList>
    </citation>
    <scope>IDENTIFICATION</scope>
    <source>
        <tissue evidence="11">Whole sample</tissue>
    </source>
</reference>
<dbReference type="Proteomes" id="UP000694844">
    <property type="component" value="Chromosome 3"/>
</dbReference>
<feature type="chain" id="PRO_5034814385" evidence="8">
    <location>
        <begin position="20"/>
        <end position="274"/>
    </location>
</feature>
<comment type="subcellular location">
    <subcellularLocation>
        <location evidence="1">Secreted</location>
    </subcellularLocation>
</comment>
<dbReference type="SUPFAM" id="SSF50494">
    <property type="entry name" value="Trypsin-like serine proteases"/>
    <property type="match status" value="1"/>
</dbReference>
<dbReference type="GO" id="GO:0006508">
    <property type="term" value="P:proteolysis"/>
    <property type="evidence" value="ECO:0007669"/>
    <property type="project" value="UniProtKB-KW"/>
</dbReference>
<evidence type="ECO:0000256" key="1">
    <source>
        <dbReference type="ARBA" id="ARBA00004613"/>
    </source>
</evidence>
<dbReference type="InterPro" id="IPR001254">
    <property type="entry name" value="Trypsin_dom"/>
</dbReference>
<dbReference type="PRINTS" id="PR00722">
    <property type="entry name" value="CHYMOTRYPSIN"/>
</dbReference>